<accession>A0ABS8PT58</accession>
<dbReference type="EMBL" id="JAJNEC010000005">
    <property type="protein sequence ID" value="MCD2424060.1"/>
    <property type="molecule type" value="Genomic_DNA"/>
</dbReference>
<dbReference type="InterPro" id="IPR025349">
    <property type="entry name" value="DUF4253"/>
</dbReference>
<comment type="caution">
    <text evidence="2">The sequence shown here is derived from an EMBL/GenBank/DDBJ whole genome shotgun (WGS) entry which is preliminary data.</text>
</comment>
<dbReference type="Pfam" id="PF14062">
    <property type="entry name" value="DUF4253"/>
    <property type="match status" value="1"/>
</dbReference>
<evidence type="ECO:0000259" key="1">
    <source>
        <dbReference type="Pfam" id="PF14062"/>
    </source>
</evidence>
<dbReference type="RefSeq" id="WP_231005315.1">
    <property type="nucleotide sequence ID" value="NZ_JAJNEC010000005.1"/>
</dbReference>
<gene>
    <name evidence="2" type="ORF">LQ567_14875</name>
</gene>
<dbReference type="PROSITE" id="PS51257">
    <property type="entry name" value="PROKAR_LIPOPROTEIN"/>
    <property type="match status" value="1"/>
</dbReference>
<dbReference type="Proteomes" id="UP001199816">
    <property type="component" value="Unassembled WGS sequence"/>
</dbReference>
<protein>
    <submittedName>
        <fullName evidence="2">DUF4253 domain-containing protein</fullName>
    </submittedName>
</protein>
<reference evidence="2 3" key="1">
    <citation type="submission" date="2021-11" db="EMBL/GenBank/DDBJ databases">
        <title>Genomic of Niabella pedocola.</title>
        <authorList>
            <person name="Wu T."/>
        </authorList>
    </citation>
    <scope>NUCLEOTIDE SEQUENCE [LARGE SCALE GENOMIC DNA]</scope>
    <source>
        <strain evidence="2 3">JCM 31011</strain>
    </source>
</reference>
<feature type="domain" description="DUF4253" evidence="1">
    <location>
        <begin position="129"/>
        <end position="232"/>
    </location>
</feature>
<name>A0ABS8PT58_9BACT</name>
<organism evidence="2 3">
    <name type="scientific">Niabella pedocola</name>
    <dbReference type="NCBI Taxonomy" id="1752077"/>
    <lineage>
        <taxon>Bacteria</taxon>
        <taxon>Pseudomonadati</taxon>
        <taxon>Bacteroidota</taxon>
        <taxon>Chitinophagia</taxon>
        <taxon>Chitinophagales</taxon>
        <taxon>Chitinophagaceae</taxon>
        <taxon>Niabella</taxon>
    </lineage>
</organism>
<proteinExistence type="predicted"/>
<sequence length="232" mass="26605">MKQNGWMIGAIMLIMLYSCTESTHKGGYMLTQSEQAICDSLHLNPAIVQELRQYSRAPVEAFHYSLGKMHSGDTVTELDPIRLPGIIFSETEDNAYELIYKLKDSMRNKGYTIFKVELIGESGNWKHSVGIIKETDPYRILKYMATDGINYEITNDSLITMIKDLDKKYQLELIGASGDYCEFIIHRPPADWNQLAKEVYAICPDTVDQGAGSVEELARELKQNRRLYCWWD</sequence>
<evidence type="ECO:0000313" key="3">
    <source>
        <dbReference type="Proteomes" id="UP001199816"/>
    </source>
</evidence>
<evidence type="ECO:0000313" key="2">
    <source>
        <dbReference type="EMBL" id="MCD2424060.1"/>
    </source>
</evidence>
<keyword evidence="3" id="KW-1185">Reference proteome</keyword>